<reference evidence="3" key="1">
    <citation type="submission" date="2016-06" db="EMBL/GenBank/DDBJ databases">
        <title>Parallel loss of symbiosis genes in relatives of nitrogen-fixing non-legume Parasponia.</title>
        <authorList>
            <person name="Van Velzen R."/>
            <person name="Holmer R."/>
            <person name="Bu F."/>
            <person name="Rutten L."/>
            <person name="Van Zeijl A."/>
            <person name="Liu W."/>
            <person name="Santuari L."/>
            <person name="Cao Q."/>
            <person name="Sharma T."/>
            <person name="Shen D."/>
            <person name="Roswanjaya Y."/>
            <person name="Wardhani T."/>
            <person name="Kalhor M.S."/>
            <person name="Jansen J."/>
            <person name="Van den Hoogen J."/>
            <person name="Gungor B."/>
            <person name="Hartog M."/>
            <person name="Hontelez J."/>
            <person name="Verver J."/>
            <person name="Yang W.-C."/>
            <person name="Schijlen E."/>
            <person name="Repin R."/>
            <person name="Schilthuizen M."/>
            <person name="Schranz E."/>
            <person name="Heidstra R."/>
            <person name="Miyata K."/>
            <person name="Fedorova E."/>
            <person name="Kohlen W."/>
            <person name="Bisseling T."/>
            <person name="Smit S."/>
            <person name="Geurts R."/>
        </authorList>
    </citation>
    <scope>NUCLEOTIDE SEQUENCE [LARGE SCALE GENOMIC DNA]</scope>
    <source>
        <strain evidence="3">cv. WU1-14</strain>
    </source>
</reference>
<dbReference type="Proteomes" id="UP000237105">
    <property type="component" value="Unassembled WGS sequence"/>
</dbReference>
<dbReference type="EMBL" id="JXTB01000090">
    <property type="protein sequence ID" value="PON65205.1"/>
    <property type="molecule type" value="Genomic_DNA"/>
</dbReference>
<comment type="caution">
    <text evidence="2">The sequence shown here is derived from an EMBL/GenBank/DDBJ whole genome shotgun (WGS) entry which is preliminary data.</text>
</comment>
<dbReference type="OrthoDB" id="10303123at2759"/>
<sequence length="131" mass="14686">MRAASDHGIVENSISHAQRSRTKYRSRQLQIPGRRVGGNHRRPRNNVWFRNFVEQLAAISQIRTFAVDIDQTVQNVATWTKPRSCHVGMDVLSERMGNGAPGAAKLKLGCVAVRHCSNFHGGGSRLHNCWK</sequence>
<organism evidence="2 3">
    <name type="scientific">Parasponia andersonii</name>
    <name type="common">Sponia andersonii</name>
    <dbReference type="NCBI Taxonomy" id="3476"/>
    <lineage>
        <taxon>Eukaryota</taxon>
        <taxon>Viridiplantae</taxon>
        <taxon>Streptophyta</taxon>
        <taxon>Embryophyta</taxon>
        <taxon>Tracheophyta</taxon>
        <taxon>Spermatophyta</taxon>
        <taxon>Magnoliopsida</taxon>
        <taxon>eudicotyledons</taxon>
        <taxon>Gunneridae</taxon>
        <taxon>Pentapetalae</taxon>
        <taxon>rosids</taxon>
        <taxon>fabids</taxon>
        <taxon>Rosales</taxon>
        <taxon>Cannabaceae</taxon>
        <taxon>Parasponia</taxon>
    </lineage>
</organism>
<name>A0A2P5CVY6_PARAD</name>
<dbReference type="AlphaFoldDB" id="A0A2P5CVY6"/>
<evidence type="ECO:0000313" key="2">
    <source>
        <dbReference type="EMBL" id="PON65205.1"/>
    </source>
</evidence>
<accession>A0A2P5CVY6</accession>
<evidence type="ECO:0000256" key="1">
    <source>
        <dbReference type="SAM" id="MobiDB-lite"/>
    </source>
</evidence>
<keyword evidence="3" id="KW-1185">Reference proteome</keyword>
<feature type="non-terminal residue" evidence="2">
    <location>
        <position position="131"/>
    </location>
</feature>
<evidence type="ECO:0000313" key="3">
    <source>
        <dbReference type="Proteomes" id="UP000237105"/>
    </source>
</evidence>
<gene>
    <name evidence="2" type="ORF">PanWU01x14_119110</name>
</gene>
<feature type="region of interest" description="Disordered" evidence="1">
    <location>
        <begin position="1"/>
        <end position="26"/>
    </location>
</feature>
<protein>
    <submittedName>
        <fullName evidence="2">Uncharacterized protein</fullName>
    </submittedName>
</protein>
<proteinExistence type="predicted"/>